<feature type="domain" description="Peptidoglycan binding-like" evidence="2">
    <location>
        <begin position="560"/>
        <end position="613"/>
    </location>
</feature>
<evidence type="ECO:0000256" key="1">
    <source>
        <dbReference type="SAM" id="MobiDB-lite"/>
    </source>
</evidence>
<gene>
    <name evidence="3" type="ORF">J2853_001032</name>
</gene>
<dbReference type="InterPro" id="IPR036844">
    <property type="entry name" value="Hint_dom_sf"/>
</dbReference>
<dbReference type="InterPro" id="IPR036366">
    <property type="entry name" value="PGBDSf"/>
</dbReference>
<dbReference type="RefSeq" id="WP_307555455.1">
    <property type="nucleotide sequence ID" value="NZ_JAUSQU010000001.1"/>
</dbReference>
<organism evidence="3 4">
    <name type="scientific">Streptosporangium lutulentum</name>
    <dbReference type="NCBI Taxonomy" id="1461250"/>
    <lineage>
        <taxon>Bacteria</taxon>
        <taxon>Bacillati</taxon>
        <taxon>Actinomycetota</taxon>
        <taxon>Actinomycetes</taxon>
        <taxon>Streptosporangiales</taxon>
        <taxon>Streptosporangiaceae</taxon>
        <taxon>Streptosporangium</taxon>
    </lineage>
</organism>
<dbReference type="InterPro" id="IPR002477">
    <property type="entry name" value="Peptidoglycan-bd-like"/>
</dbReference>
<dbReference type="Gene3D" id="1.10.101.10">
    <property type="entry name" value="PGBD-like superfamily/PGBD"/>
    <property type="match status" value="1"/>
</dbReference>
<evidence type="ECO:0000313" key="3">
    <source>
        <dbReference type="EMBL" id="MDP9841821.1"/>
    </source>
</evidence>
<dbReference type="Pfam" id="PF01471">
    <property type="entry name" value="PG_binding_1"/>
    <property type="match status" value="1"/>
</dbReference>
<evidence type="ECO:0000259" key="2">
    <source>
        <dbReference type="Pfam" id="PF01471"/>
    </source>
</evidence>
<accession>A0ABT9Q628</accession>
<dbReference type="EMBL" id="JAUSQU010000001">
    <property type="protein sequence ID" value="MDP9841821.1"/>
    <property type="molecule type" value="Genomic_DNA"/>
</dbReference>
<dbReference type="InterPro" id="IPR015510">
    <property type="entry name" value="PGRP"/>
</dbReference>
<dbReference type="InterPro" id="IPR036365">
    <property type="entry name" value="PGBD-like_sf"/>
</dbReference>
<name>A0ABT9Q628_9ACTN</name>
<dbReference type="Gene3D" id="3.40.80.10">
    <property type="entry name" value="Peptidoglycan recognition protein-like"/>
    <property type="match status" value="2"/>
</dbReference>
<reference evidence="3 4" key="1">
    <citation type="submission" date="2023-07" db="EMBL/GenBank/DDBJ databases">
        <title>Sequencing the genomes of 1000 actinobacteria strains.</title>
        <authorList>
            <person name="Klenk H.-P."/>
        </authorList>
    </citation>
    <scope>NUCLEOTIDE SEQUENCE [LARGE SCALE GENOMIC DNA]</scope>
    <source>
        <strain evidence="3 4">DSM 46740</strain>
    </source>
</reference>
<proteinExistence type="predicted"/>
<dbReference type="SUPFAM" id="SSF47090">
    <property type="entry name" value="PGBD-like"/>
    <property type="match status" value="1"/>
</dbReference>
<sequence>MAIDPVTRREWGAREPRGSYSRLSSTKGVKVHYTGGQVSPDIVNDHAKCVALVKSIQNQHMDSNGWMDIGYCVDERTEILTRDGWKSYKDLDVGDIVLTLNHETAMSEWQPVLEVCVFPAMEREMVQMEGTCHSSLTTPHHRWPVERYRRRTGTERKKGPDGRWLPVGKAQRSVTSYERLWVTSETLGYWDRIPIAAPCADLPIEAKWSDAFVEVLAWFWTEGHIKRIRGVRSTSVVIYQAQKNSANVASIRSALSELFGPSVDGFPRVGRVTDGVPRWREVINRNLVEFHLSSDAGIHLLEMAPDRVPSFDFLLTLTKTQLSLFVEISMLADNAGTDRLAQKSRAAAEAFMFAVLLSGKAASFRRRPPTRSCKTEMWMVAIRQQKNLAPRSAATRKNATFKIQRQKYYGEVWCPRTENQSWLARRNGSVYFTGNTMIACPHRKVFEGRGLNRLPAANGAGLNSGHYAVLGLVGSTGLTKPTDDILHGILDAIEYLRDKGGAGREIKGHRDGYATNCPGEPLYAWIKRGAPRPGAGPVGPPEPHPSFPGRTLTYPPVMGGEDVHTWQAQMSERGWDLDVDGLYGPESRDVCRAFQGEKDLPVTGAVDRATWNATWEEPVT</sequence>
<dbReference type="SUPFAM" id="SSF55846">
    <property type="entry name" value="N-acetylmuramoyl-L-alanine amidase-like"/>
    <property type="match status" value="2"/>
</dbReference>
<dbReference type="PANTHER" id="PTHR11022">
    <property type="entry name" value="PEPTIDOGLYCAN RECOGNITION PROTEIN"/>
    <property type="match status" value="1"/>
</dbReference>
<dbReference type="SUPFAM" id="SSF51294">
    <property type="entry name" value="Hedgehog/intein (Hint) domain"/>
    <property type="match status" value="1"/>
</dbReference>
<evidence type="ECO:0000313" key="4">
    <source>
        <dbReference type="Proteomes" id="UP001225356"/>
    </source>
</evidence>
<dbReference type="PANTHER" id="PTHR11022:SF41">
    <property type="entry name" value="PEPTIDOGLYCAN-RECOGNITION PROTEIN LC-RELATED"/>
    <property type="match status" value="1"/>
</dbReference>
<feature type="region of interest" description="Disordered" evidence="1">
    <location>
        <begin position="533"/>
        <end position="554"/>
    </location>
</feature>
<dbReference type="InterPro" id="IPR036505">
    <property type="entry name" value="Amidase/PGRP_sf"/>
</dbReference>
<protein>
    <recommendedName>
        <fullName evidence="2">Peptidoglycan binding-like domain-containing protein</fullName>
    </recommendedName>
</protein>
<keyword evidence="4" id="KW-1185">Reference proteome</keyword>
<comment type="caution">
    <text evidence="3">The sequence shown here is derived from an EMBL/GenBank/DDBJ whole genome shotgun (WGS) entry which is preliminary data.</text>
</comment>
<dbReference type="Proteomes" id="UP001225356">
    <property type="component" value="Unassembled WGS sequence"/>
</dbReference>